<gene>
    <name evidence="1" type="ORF">PLOB_00034128</name>
</gene>
<name>A0ABN8P1K6_9CNID</name>
<dbReference type="Proteomes" id="UP001159405">
    <property type="component" value="Unassembled WGS sequence"/>
</dbReference>
<dbReference type="EMBL" id="CALNXK010000046">
    <property type="protein sequence ID" value="CAH3129407.1"/>
    <property type="molecule type" value="Genomic_DNA"/>
</dbReference>
<evidence type="ECO:0000313" key="2">
    <source>
        <dbReference type="Proteomes" id="UP001159405"/>
    </source>
</evidence>
<evidence type="ECO:0000313" key="1">
    <source>
        <dbReference type="EMBL" id="CAH3129407.1"/>
    </source>
</evidence>
<proteinExistence type="predicted"/>
<organism evidence="1 2">
    <name type="scientific">Porites lobata</name>
    <dbReference type="NCBI Taxonomy" id="104759"/>
    <lineage>
        <taxon>Eukaryota</taxon>
        <taxon>Metazoa</taxon>
        <taxon>Cnidaria</taxon>
        <taxon>Anthozoa</taxon>
        <taxon>Hexacorallia</taxon>
        <taxon>Scleractinia</taxon>
        <taxon>Fungiina</taxon>
        <taxon>Poritidae</taxon>
        <taxon>Porites</taxon>
    </lineage>
</organism>
<protein>
    <submittedName>
        <fullName evidence="1">Uncharacterized protein</fullName>
    </submittedName>
</protein>
<keyword evidence="2" id="KW-1185">Reference proteome</keyword>
<accession>A0ABN8P1K6</accession>
<sequence>MRDHISDIALHPHNLIALLFSSRTVHGNFQGRKCRIIDKNQGTNPLNWQGKEEVPRKIQELLLVEGKSTRKEHDDGTLVPTSDVTCSNEQFLSFRTSLESGFTTMGKSLTKAIKDCFTTVVDKLNPRDQDGYNIVIKETDLLTLDSGNHKQKIREFETKIQALTSRLNSAKVHCDEKGTAWDLKSNGYIMFLDLQNVECPNGSFLARFQLVREEDYRSARVRYLYRCCKFIL</sequence>
<reference evidence="1 2" key="1">
    <citation type="submission" date="2022-05" db="EMBL/GenBank/DDBJ databases">
        <authorList>
            <consortium name="Genoscope - CEA"/>
            <person name="William W."/>
        </authorList>
    </citation>
    <scope>NUCLEOTIDE SEQUENCE [LARGE SCALE GENOMIC DNA]</scope>
</reference>
<comment type="caution">
    <text evidence="1">The sequence shown here is derived from an EMBL/GenBank/DDBJ whole genome shotgun (WGS) entry which is preliminary data.</text>
</comment>